<accession>A0A179B367</accession>
<dbReference type="GO" id="GO:0004673">
    <property type="term" value="F:protein histidine kinase activity"/>
    <property type="evidence" value="ECO:0007669"/>
    <property type="project" value="UniProtKB-EC"/>
</dbReference>
<evidence type="ECO:0000256" key="3">
    <source>
        <dbReference type="ARBA" id="ARBA00022553"/>
    </source>
</evidence>
<dbReference type="Pfam" id="PF08448">
    <property type="entry name" value="PAS_4"/>
    <property type="match status" value="1"/>
</dbReference>
<dbReference type="InterPro" id="IPR005467">
    <property type="entry name" value="His_kinase_dom"/>
</dbReference>
<keyword evidence="5" id="KW-0547">Nucleotide-binding</keyword>
<evidence type="ECO:0000256" key="1">
    <source>
        <dbReference type="ARBA" id="ARBA00000085"/>
    </source>
</evidence>
<protein>
    <recommendedName>
        <fullName evidence="2">histidine kinase</fullName>
        <ecNumber evidence="2">2.7.13.3</ecNumber>
    </recommendedName>
</protein>
<organism evidence="9 10">
    <name type="scientific">Peptidiphaga gingivicola</name>
    <dbReference type="NCBI Taxonomy" id="2741497"/>
    <lineage>
        <taxon>Bacteria</taxon>
        <taxon>Bacillati</taxon>
        <taxon>Actinomycetota</taxon>
        <taxon>Actinomycetes</taxon>
        <taxon>Actinomycetales</taxon>
        <taxon>Actinomycetaceae</taxon>
        <taxon>Peptidiphaga</taxon>
    </lineage>
</organism>
<dbReference type="PROSITE" id="PS50109">
    <property type="entry name" value="HIS_KIN"/>
    <property type="match status" value="1"/>
</dbReference>
<dbReference type="Gene3D" id="3.30.450.20">
    <property type="entry name" value="PAS domain"/>
    <property type="match status" value="1"/>
</dbReference>
<dbReference type="STRING" id="1823756.A4H34_07965"/>
<keyword evidence="3" id="KW-0597">Phosphoprotein</keyword>
<dbReference type="InterPro" id="IPR038424">
    <property type="entry name" value="H_kinase_PdtaS_GAF_sf"/>
</dbReference>
<reference evidence="9 10" key="1">
    <citation type="submission" date="2016-04" db="EMBL/GenBank/DDBJ databases">
        <title>Peptidophaga gingivicola gen. nov., sp. nov., isolated from human subgingival plaque.</title>
        <authorList>
            <person name="Beall C.J."/>
            <person name="Mokrzan E.M."/>
            <person name="Griffen A.L."/>
            <person name="Leys E.J."/>
        </authorList>
    </citation>
    <scope>NUCLEOTIDE SEQUENCE [LARGE SCALE GENOMIC DNA]</scope>
    <source>
        <strain evidence="9 10">BA112</strain>
    </source>
</reference>
<dbReference type="SMART" id="SM00387">
    <property type="entry name" value="HATPase_c"/>
    <property type="match status" value="1"/>
</dbReference>
<dbReference type="Gene3D" id="3.30.565.10">
    <property type="entry name" value="Histidine kinase-like ATPase, C-terminal domain"/>
    <property type="match status" value="1"/>
</dbReference>
<dbReference type="GO" id="GO:0005524">
    <property type="term" value="F:ATP binding"/>
    <property type="evidence" value="ECO:0007669"/>
    <property type="project" value="UniProtKB-KW"/>
</dbReference>
<gene>
    <name evidence="9" type="ORF">A4H34_07965</name>
</gene>
<keyword evidence="4" id="KW-0808">Transferase</keyword>
<keyword evidence="7" id="KW-0067">ATP-binding</keyword>
<dbReference type="PANTHER" id="PTHR41523">
    <property type="entry name" value="TWO-COMPONENT SYSTEM SENSOR PROTEIN"/>
    <property type="match status" value="1"/>
</dbReference>
<dbReference type="InterPro" id="IPR022066">
    <property type="entry name" value="PdtaS_GAF"/>
</dbReference>
<dbReference type="InterPro" id="IPR011495">
    <property type="entry name" value="Sig_transdc_His_kin_sub2_dim/P"/>
</dbReference>
<evidence type="ECO:0000313" key="9">
    <source>
        <dbReference type="EMBL" id="OAP85531.1"/>
    </source>
</evidence>
<evidence type="ECO:0000259" key="8">
    <source>
        <dbReference type="PROSITE" id="PS50109"/>
    </source>
</evidence>
<dbReference type="Gene3D" id="3.30.450.280">
    <property type="entry name" value="GAF domain"/>
    <property type="match status" value="1"/>
</dbReference>
<dbReference type="Pfam" id="PF12282">
    <property type="entry name" value="GAF_PdtaS"/>
    <property type="match status" value="1"/>
</dbReference>
<evidence type="ECO:0000256" key="6">
    <source>
        <dbReference type="ARBA" id="ARBA00022777"/>
    </source>
</evidence>
<dbReference type="SUPFAM" id="SSF55874">
    <property type="entry name" value="ATPase domain of HSP90 chaperone/DNA topoisomerase II/histidine kinase"/>
    <property type="match status" value="1"/>
</dbReference>
<dbReference type="Proteomes" id="UP000078368">
    <property type="component" value="Unassembled WGS sequence"/>
</dbReference>
<feature type="domain" description="Histidine kinase" evidence="8">
    <location>
        <begin position="290"/>
        <end position="480"/>
    </location>
</feature>
<dbReference type="Pfam" id="PF07568">
    <property type="entry name" value="HisKA_2"/>
    <property type="match status" value="1"/>
</dbReference>
<evidence type="ECO:0000256" key="4">
    <source>
        <dbReference type="ARBA" id="ARBA00022679"/>
    </source>
</evidence>
<dbReference type="EMBL" id="LVZK01000002">
    <property type="protein sequence ID" value="OAP85531.1"/>
    <property type="molecule type" value="Genomic_DNA"/>
</dbReference>
<name>A0A179B367_9ACTO</name>
<evidence type="ECO:0000256" key="2">
    <source>
        <dbReference type="ARBA" id="ARBA00012438"/>
    </source>
</evidence>
<dbReference type="InterPro" id="IPR013656">
    <property type="entry name" value="PAS_4"/>
</dbReference>
<dbReference type="RefSeq" id="WP_064231747.1">
    <property type="nucleotide sequence ID" value="NZ_LVZK01000002.1"/>
</dbReference>
<evidence type="ECO:0000256" key="5">
    <source>
        <dbReference type="ARBA" id="ARBA00022741"/>
    </source>
</evidence>
<keyword evidence="10" id="KW-1185">Reference proteome</keyword>
<dbReference type="AlphaFoldDB" id="A0A179B367"/>
<evidence type="ECO:0000313" key="10">
    <source>
        <dbReference type="Proteomes" id="UP000078368"/>
    </source>
</evidence>
<comment type="catalytic activity">
    <reaction evidence="1">
        <text>ATP + protein L-histidine = ADP + protein N-phospho-L-histidine.</text>
        <dbReference type="EC" id="2.7.13.3"/>
    </reaction>
</comment>
<proteinExistence type="predicted"/>
<dbReference type="EC" id="2.7.13.3" evidence="2"/>
<dbReference type="Pfam" id="PF02518">
    <property type="entry name" value="HATPase_c"/>
    <property type="match status" value="1"/>
</dbReference>
<sequence>MPSLSNMLARARRLTTADQDWIHQLVGDWQTIADVSFSDLLLVVQDVGGCTTVVAQCRPATASTFYENDIVGRQIEPWLAEAIDEVLDDGVERLIPRQGFNLKVVPVRREGKAVAALCITEADSLDVVPVQVPALTTNYSTISSHLVHMVTTGEFPFDGRPTGYRHGTPRVTDGFVHLDPEGVVLYASPNAVSNYHRLGIGGPIVGSLLAEVITDVIEDHSVVDEALPVVVMGRAPWLAEVEAHGVILSLRAVPLTDKGRKLGGILMCRDVTEVRHRELELLTKDATIREINHRVKNNLQTVSALLRMQARSADVNAETRQALENAQRRVATIALVHQTLSETVEENVDFGEVFGALLNLARDVAATDVSVTTHLTGDFGKIDATKTTSLAVVLTELVSNAVEHGLVDGGHIEVTADRDGDRLTIDVEDDGLGIAGGGPGKGLGTKIVKTLVEAELRGSIQWRSRPGGGTRVHIEAFVGK</sequence>
<keyword evidence="6 9" id="KW-0418">Kinase</keyword>
<dbReference type="InterPro" id="IPR003594">
    <property type="entry name" value="HATPase_dom"/>
</dbReference>
<dbReference type="PANTHER" id="PTHR41523:SF8">
    <property type="entry name" value="ETHYLENE RESPONSE SENSOR PROTEIN"/>
    <property type="match status" value="1"/>
</dbReference>
<dbReference type="InterPro" id="IPR036890">
    <property type="entry name" value="HATPase_C_sf"/>
</dbReference>
<evidence type="ECO:0000256" key="7">
    <source>
        <dbReference type="ARBA" id="ARBA00022840"/>
    </source>
</evidence>
<comment type="caution">
    <text evidence="9">The sequence shown here is derived from an EMBL/GenBank/DDBJ whole genome shotgun (WGS) entry which is preliminary data.</text>
</comment>